<gene>
    <name evidence="1" type="ORF">FHS81_002900</name>
</gene>
<protein>
    <submittedName>
        <fullName evidence="1">Uncharacterized protein</fullName>
    </submittedName>
</protein>
<sequence>MNELVRKFTITLFTITLLLTLSCHINLTNAGRRPLLACFNKPPSY</sequence>
<evidence type="ECO:0000313" key="1">
    <source>
        <dbReference type="EMBL" id="MBB3810794.1"/>
    </source>
</evidence>
<evidence type="ECO:0000313" key="2">
    <source>
        <dbReference type="Proteomes" id="UP000537592"/>
    </source>
</evidence>
<name>A0A7W5Z6B0_9HYPH</name>
<dbReference type="EMBL" id="JACICC010000008">
    <property type="protein sequence ID" value="MBB3810794.1"/>
    <property type="molecule type" value="Genomic_DNA"/>
</dbReference>
<reference evidence="1 2" key="1">
    <citation type="submission" date="2020-08" db="EMBL/GenBank/DDBJ databases">
        <title>Genomic Encyclopedia of Type Strains, Phase IV (KMG-IV): sequencing the most valuable type-strain genomes for metagenomic binning, comparative biology and taxonomic classification.</title>
        <authorList>
            <person name="Goeker M."/>
        </authorList>
    </citation>
    <scope>NUCLEOTIDE SEQUENCE [LARGE SCALE GENOMIC DNA]</scope>
    <source>
        <strain evidence="1 2">DSM 28760</strain>
    </source>
</reference>
<dbReference type="AlphaFoldDB" id="A0A7W5Z6B0"/>
<dbReference type="Proteomes" id="UP000537592">
    <property type="component" value="Unassembled WGS sequence"/>
</dbReference>
<accession>A0A7W5Z6B0</accession>
<proteinExistence type="predicted"/>
<comment type="caution">
    <text evidence="1">The sequence shown here is derived from an EMBL/GenBank/DDBJ whole genome shotgun (WGS) entry which is preliminary data.</text>
</comment>
<organism evidence="1 2">
    <name type="scientific">Pseudochelatococcus contaminans</name>
    <dbReference type="NCBI Taxonomy" id="1538103"/>
    <lineage>
        <taxon>Bacteria</taxon>
        <taxon>Pseudomonadati</taxon>
        <taxon>Pseudomonadota</taxon>
        <taxon>Alphaproteobacteria</taxon>
        <taxon>Hyphomicrobiales</taxon>
        <taxon>Chelatococcaceae</taxon>
        <taxon>Pseudochelatococcus</taxon>
    </lineage>
</organism>
<keyword evidence="2" id="KW-1185">Reference proteome</keyword>
<dbReference type="PROSITE" id="PS51257">
    <property type="entry name" value="PROKAR_LIPOPROTEIN"/>
    <property type="match status" value="1"/>
</dbReference>